<comment type="caution">
    <text evidence="2">The sequence shown here is derived from an EMBL/GenBank/DDBJ whole genome shotgun (WGS) entry which is preliminary data.</text>
</comment>
<dbReference type="PROSITE" id="PS51750">
    <property type="entry name" value="BRO_N"/>
    <property type="match status" value="1"/>
</dbReference>
<dbReference type="eggNOG" id="COG3645">
    <property type="taxonomic scope" value="Bacteria"/>
</dbReference>
<evidence type="ECO:0000259" key="1">
    <source>
        <dbReference type="PROSITE" id="PS51750"/>
    </source>
</evidence>
<name>A6NXW4_9FIRM</name>
<dbReference type="Pfam" id="PF02498">
    <property type="entry name" value="Bro-N"/>
    <property type="match status" value="1"/>
</dbReference>
<dbReference type="SMART" id="SM01040">
    <property type="entry name" value="Bro-N"/>
    <property type="match status" value="1"/>
</dbReference>
<gene>
    <name evidence="2" type="ORF">BACCAP_03060</name>
</gene>
<dbReference type="EMBL" id="AAXG02000028">
    <property type="protein sequence ID" value="EDM99134.1"/>
    <property type="molecule type" value="Genomic_DNA"/>
</dbReference>
<sequence>MTAVWMAFSLSAEAAAFIVPSGNISPACLRSVPTAAIPFQPSKIKVAHLMPERKPVMDNKIEIFKNEQFGEVRTILEGEKVLFCAADVAKALGYTNPNKAVNDHCRAITKRSTPISGKVQSINFIPEGDVYRLIIRSKLPAAEKFELWVFDEVIPTIRKTGGYMTDSLLERIQKEPAVIVEFAQALILEKNRVKALECELITAKPKADYYDAFINPDDCTNIRTTAKELKIPERKFVQFLLKEKYLFRSPSGQLLPYNKDSNAGLFIVRDFVTFCYTGSQTYFTPKGKEVIRMKFQKKCGEELLSKMAR</sequence>
<reference evidence="2 3" key="1">
    <citation type="submission" date="2007-04" db="EMBL/GenBank/DDBJ databases">
        <authorList>
            <person name="Fulton L."/>
            <person name="Clifton S."/>
            <person name="Fulton B."/>
            <person name="Xu J."/>
            <person name="Minx P."/>
            <person name="Pepin K.H."/>
            <person name="Johnson M."/>
            <person name="Thiruvilangam P."/>
            <person name="Bhonagiri V."/>
            <person name="Nash W.E."/>
            <person name="Mardis E.R."/>
            <person name="Wilson R.K."/>
        </authorList>
    </citation>
    <scope>NUCLEOTIDE SEQUENCE [LARGE SCALE GENOMIC DNA]</scope>
    <source>
        <strain evidence="2 3">ATCC 29799</strain>
    </source>
</reference>
<dbReference type="Proteomes" id="UP000003639">
    <property type="component" value="Unassembled WGS sequence"/>
</dbReference>
<reference evidence="2 3" key="2">
    <citation type="submission" date="2007-06" db="EMBL/GenBank/DDBJ databases">
        <title>Draft genome sequence of Pseudoflavonifractor capillosus ATCC 29799.</title>
        <authorList>
            <person name="Sudarsanam P."/>
            <person name="Ley R."/>
            <person name="Guruge J."/>
            <person name="Turnbaugh P.J."/>
            <person name="Mahowald M."/>
            <person name="Liep D."/>
            <person name="Gordon J."/>
        </authorList>
    </citation>
    <scope>NUCLEOTIDE SEQUENCE [LARGE SCALE GENOMIC DNA]</scope>
    <source>
        <strain evidence="2 3">ATCC 29799</strain>
    </source>
</reference>
<dbReference type="PANTHER" id="PTHR36180:SF2">
    <property type="entry name" value="BRO FAMILY PROTEIN"/>
    <property type="match status" value="1"/>
</dbReference>
<protein>
    <submittedName>
        <fullName evidence="2">BRO family, N-terminal domain protein</fullName>
    </submittedName>
</protein>
<dbReference type="STRING" id="411467.BACCAP_03060"/>
<dbReference type="InterPro" id="IPR005039">
    <property type="entry name" value="Ant_C"/>
</dbReference>
<organism evidence="2 3">
    <name type="scientific">Pseudoflavonifractor capillosus ATCC 29799</name>
    <dbReference type="NCBI Taxonomy" id="411467"/>
    <lineage>
        <taxon>Bacteria</taxon>
        <taxon>Bacillati</taxon>
        <taxon>Bacillota</taxon>
        <taxon>Clostridia</taxon>
        <taxon>Eubacteriales</taxon>
        <taxon>Oscillospiraceae</taxon>
        <taxon>Pseudoflavonifractor</taxon>
    </lineage>
</organism>
<dbReference type="AlphaFoldDB" id="A6NXW4"/>
<dbReference type="Pfam" id="PF03374">
    <property type="entry name" value="ANT"/>
    <property type="match status" value="1"/>
</dbReference>
<dbReference type="InterPro" id="IPR003497">
    <property type="entry name" value="BRO_N_domain"/>
</dbReference>
<evidence type="ECO:0000313" key="3">
    <source>
        <dbReference type="Proteomes" id="UP000003639"/>
    </source>
</evidence>
<evidence type="ECO:0000313" key="2">
    <source>
        <dbReference type="EMBL" id="EDM99134.1"/>
    </source>
</evidence>
<proteinExistence type="predicted"/>
<dbReference type="eggNOG" id="COG3617">
    <property type="taxonomic scope" value="Bacteria"/>
</dbReference>
<keyword evidence="3" id="KW-1185">Reference proteome</keyword>
<feature type="domain" description="Bro-N" evidence="1">
    <location>
        <begin position="58"/>
        <end position="161"/>
    </location>
</feature>
<accession>A6NXW4</accession>
<dbReference type="PANTHER" id="PTHR36180">
    <property type="entry name" value="DNA-BINDING PROTEIN-RELATED-RELATED"/>
    <property type="match status" value="1"/>
</dbReference>
<dbReference type="GO" id="GO:0003677">
    <property type="term" value="F:DNA binding"/>
    <property type="evidence" value="ECO:0007669"/>
    <property type="project" value="InterPro"/>
</dbReference>